<feature type="domain" description="HTH lysR-type" evidence="5">
    <location>
        <begin position="104"/>
        <end position="161"/>
    </location>
</feature>
<evidence type="ECO:0000313" key="6">
    <source>
        <dbReference type="EMBL" id="MDO6415561.1"/>
    </source>
</evidence>
<comment type="similarity">
    <text evidence="1">Belongs to the LysR transcriptional regulatory family.</text>
</comment>
<keyword evidence="2" id="KW-0805">Transcription regulation</keyword>
<evidence type="ECO:0000259" key="5">
    <source>
        <dbReference type="PROSITE" id="PS50931"/>
    </source>
</evidence>
<dbReference type="Proteomes" id="UP001169764">
    <property type="component" value="Unassembled WGS sequence"/>
</dbReference>
<dbReference type="PROSITE" id="PS50931">
    <property type="entry name" value="HTH_LYSR"/>
    <property type="match status" value="2"/>
</dbReference>
<evidence type="ECO:0000313" key="7">
    <source>
        <dbReference type="Proteomes" id="UP001169764"/>
    </source>
</evidence>
<organism evidence="6 7">
    <name type="scientific">Sphingomonas natans</name>
    <dbReference type="NCBI Taxonomy" id="3063330"/>
    <lineage>
        <taxon>Bacteria</taxon>
        <taxon>Pseudomonadati</taxon>
        <taxon>Pseudomonadota</taxon>
        <taxon>Alphaproteobacteria</taxon>
        <taxon>Sphingomonadales</taxon>
        <taxon>Sphingomonadaceae</taxon>
        <taxon>Sphingomonas</taxon>
    </lineage>
</organism>
<dbReference type="RefSeq" id="WP_303543661.1">
    <property type="nucleotide sequence ID" value="NZ_JAUOTP010000006.1"/>
</dbReference>
<keyword evidence="7" id="KW-1185">Reference proteome</keyword>
<dbReference type="Pfam" id="PF03466">
    <property type="entry name" value="LysR_substrate"/>
    <property type="match status" value="1"/>
</dbReference>
<evidence type="ECO:0000256" key="4">
    <source>
        <dbReference type="ARBA" id="ARBA00023163"/>
    </source>
</evidence>
<accession>A0ABT8YB48</accession>
<proteinExistence type="inferred from homology"/>
<name>A0ABT8YB48_9SPHN</name>
<evidence type="ECO:0000256" key="3">
    <source>
        <dbReference type="ARBA" id="ARBA00023125"/>
    </source>
</evidence>
<dbReference type="SUPFAM" id="SSF46785">
    <property type="entry name" value="Winged helix' DNA-binding domain"/>
    <property type="match status" value="2"/>
</dbReference>
<dbReference type="PRINTS" id="PR00039">
    <property type="entry name" value="HTHLYSR"/>
</dbReference>
<dbReference type="InterPro" id="IPR005119">
    <property type="entry name" value="LysR_subst-bd"/>
</dbReference>
<dbReference type="InterPro" id="IPR036388">
    <property type="entry name" value="WH-like_DNA-bd_sf"/>
</dbReference>
<evidence type="ECO:0000256" key="1">
    <source>
        <dbReference type="ARBA" id="ARBA00009437"/>
    </source>
</evidence>
<gene>
    <name evidence="6" type="ORF">Q4F19_14320</name>
</gene>
<dbReference type="Gene3D" id="1.10.10.10">
    <property type="entry name" value="Winged helix-like DNA-binding domain superfamily/Winged helix DNA-binding domain"/>
    <property type="match status" value="2"/>
</dbReference>
<evidence type="ECO:0000256" key="2">
    <source>
        <dbReference type="ARBA" id="ARBA00023015"/>
    </source>
</evidence>
<comment type="caution">
    <text evidence="6">The sequence shown here is derived from an EMBL/GenBank/DDBJ whole genome shotgun (WGS) entry which is preliminary data.</text>
</comment>
<dbReference type="Gene3D" id="3.40.190.290">
    <property type="match status" value="1"/>
</dbReference>
<keyword evidence="4" id="KW-0804">Transcription</keyword>
<keyword evidence="3" id="KW-0238">DNA-binding</keyword>
<dbReference type="PANTHER" id="PTHR30126">
    <property type="entry name" value="HTH-TYPE TRANSCRIPTIONAL REGULATOR"/>
    <property type="match status" value="1"/>
</dbReference>
<protein>
    <submittedName>
        <fullName evidence="6">LysR family transcriptional regulator</fullName>
    </submittedName>
</protein>
<dbReference type="PANTHER" id="PTHR30126:SF98">
    <property type="entry name" value="HTH-TYPE TRANSCRIPTIONAL ACTIVATOR BAUR"/>
    <property type="match status" value="1"/>
</dbReference>
<sequence length="404" mass="42993">MSLKPFDLNLRHLRALAAIVAQGSMSAAAQAVSLSQPALTQGLAKIERQLGTTLFDRRADGVRPTEAGLLMAERAGAALDHLAEATRSGLRGGGRGFARPDLLMTGTQLHAFLSLVEAGSFAAAAVRTGITQPALHRAVRDLEQLCGVPLAERSGRGLVVTTAGRKLARGVRLAATEIAAAIGEVSPDPGVGSRITIGAMPLSRALLLPTAIASLVRAEPRAAIDIREGSWRELTDPLRDGTIDLMVGALRDPPPPGLHQDYLFEDRLVVVGRAEHPLGTVQNPTLIDYARYGWIIGHAETPLRQHWNDLFADAPPPSAPIECGSVMVIRGVLRESDLLTLLSPEQVAMEIAGGVLRQIGPPLPEGGRAIGVTTREGWRPTGVQQRFLGLLREAAEATRLQEKE</sequence>
<dbReference type="InterPro" id="IPR036390">
    <property type="entry name" value="WH_DNA-bd_sf"/>
</dbReference>
<reference evidence="6" key="1">
    <citation type="submission" date="2023-07" db="EMBL/GenBank/DDBJ databases">
        <authorList>
            <person name="Kim M."/>
        </authorList>
    </citation>
    <scope>NUCLEOTIDE SEQUENCE</scope>
    <source>
        <strain evidence="6">BIUV-7</strain>
    </source>
</reference>
<dbReference type="EMBL" id="JAUOTP010000006">
    <property type="protein sequence ID" value="MDO6415561.1"/>
    <property type="molecule type" value="Genomic_DNA"/>
</dbReference>
<feature type="domain" description="HTH lysR-type" evidence="5">
    <location>
        <begin position="8"/>
        <end position="65"/>
    </location>
</feature>
<dbReference type="SUPFAM" id="SSF53850">
    <property type="entry name" value="Periplasmic binding protein-like II"/>
    <property type="match status" value="1"/>
</dbReference>
<dbReference type="Pfam" id="PF00126">
    <property type="entry name" value="HTH_1"/>
    <property type="match status" value="2"/>
</dbReference>
<dbReference type="InterPro" id="IPR000847">
    <property type="entry name" value="LysR_HTH_N"/>
</dbReference>